<dbReference type="InterPro" id="IPR001584">
    <property type="entry name" value="Integrase_cat-core"/>
</dbReference>
<dbReference type="GO" id="GO:0015074">
    <property type="term" value="P:DNA integration"/>
    <property type="evidence" value="ECO:0007669"/>
    <property type="project" value="InterPro"/>
</dbReference>
<dbReference type="InterPro" id="IPR054722">
    <property type="entry name" value="PolX-like_BBD"/>
</dbReference>
<dbReference type="Gene3D" id="3.30.420.10">
    <property type="entry name" value="Ribonuclease H-like superfamily/Ribonuclease H"/>
    <property type="match status" value="1"/>
</dbReference>
<reference evidence="7" key="1">
    <citation type="submission" date="2022-07" db="EMBL/GenBank/DDBJ databases">
        <authorList>
            <person name="Macas J."/>
            <person name="Novak P."/>
            <person name="Neumann P."/>
        </authorList>
    </citation>
    <scope>NUCLEOTIDE SEQUENCE</scope>
</reference>
<evidence type="ECO:0000259" key="6">
    <source>
        <dbReference type="PROSITE" id="PS50994"/>
    </source>
</evidence>
<evidence type="ECO:0000256" key="4">
    <source>
        <dbReference type="ARBA" id="ARBA00022801"/>
    </source>
</evidence>
<evidence type="ECO:0000256" key="3">
    <source>
        <dbReference type="ARBA" id="ARBA00022750"/>
    </source>
</evidence>
<organism evidence="7 8">
    <name type="scientific">Cuscuta europaea</name>
    <name type="common">European dodder</name>
    <dbReference type="NCBI Taxonomy" id="41803"/>
    <lineage>
        <taxon>Eukaryota</taxon>
        <taxon>Viridiplantae</taxon>
        <taxon>Streptophyta</taxon>
        <taxon>Embryophyta</taxon>
        <taxon>Tracheophyta</taxon>
        <taxon>Spermatophyta</taxon>
        <taxon>Magnoliopsida</taxon>
        <taxon>eudicotyledons</taxon>
        <taxon>Gunneridae</taxon>
        <taxon>Pentapetalae</taxon>
        <taxon>asterids</taxon>
        <taxon>lamiids</taxon>
        <taxon>Solanales</taxon>
        <taxon>Convolvulaceae</taxon>
        <taxon>Cuscuteae</taxon>
        <taxon>Cuscuta</taxon>
        <taxon>Cuscuta subgen. Cuscuta</taxon>
    </lineage>
</organism>
<protein>
    <recommendedName>
        <fullName evidence="6">Integrase catalytic domain-containing protein</fullName>
    </recommendedName>
</protein>
<dbReference type="Pfam" id="PF25597">
    <property type="entry name" value="SH3_retrovirus"/>
    <property type="match status" value="1"/>
</dbReference>
<dbReference type="CDD" id="cd09272">
    <property type="entry name" value="RNase_HI_RT_Ty1"/>
    <property type="match status" value="1"/>
</dbReference>
<keyword evidence="1" id="KW-0645">Protease</keyword>
<dbReference type="SUPFAM" id="SSF53098">
    <property type="entry name" value="Ribonuclease H-like"/>
    <property type="match status" value="1"/>
</dbReference>
<dbReference type="AlphaFoldDB" id="A0A9P1E6R7"/>
<dbReference type="Pfam" id="PF07727">
    <property type="entry name" value="RVT_2"/>
    <property type="match status" value="1"/>
</dbReference>
<evidence type="ECO:0000256" key="1">
    <source>
        <dbReference type="ARBA" id="ARBA00022670"/>
    </source>
</evidence>
<comment type="caution">
    <text evidence="7">The sequence shown here is derived from an EMBL/GenBank/DDBJ whole genome shotgun (WGS) entry which is preliminary data.</text>
</comment>
<evidence type="ECO:0000313" key="7">
    <source>
        <dbReference type="EMBL" id="CAH9082815.1"/>
    </source>
</evidence>
<feature type="region of interest" description="Disordered" evidence="5">
    <location>
        <begin position="421"/>
        <end position="501"/>
    </location>
</feature>
<evidence type="ECO:0000256" key="5">
    <source>
        <dbReference type="SAM" id="MobiDB-lite"/>
    </source>
</evidence>
<dbReference type="Pfam" id="PF22936">
    <property type="entry name" value="Pol_BBD"/>
    <property type="match status" value="1"/>
</dbReference>
<dbReference type="InterPro" id="IPR013103">
    <property type="entry name" value="RVT_2"/>
</dbReference>
<dbReference type="InterPro" id="IPR039537">
    <property type="entry name" value="Retrotran_Ty1/copia-like"/>
</dbReference>
<dbReference type="InterPro" id="IPR012337">
    <property type="entry name" value="RNaseH-like_sf"/>
</dbReference>
<dbReference type="Pfam" id="PF00665">
    <property type="entry name" value="rve"/>
    <property type="match status" value="1"/>
</dbReference>
<dbReference type="EMBL" id="CAMAPE010000016">
    <property type="protein sequence ID" value="CAH9082815.1"/>
    <property type="molecule type" value="Genomic_DNA"/>
</dbReference>
<keyword evidence="2" id="KW-0479">Metal-binding</keyword>
<keyword evidence="8" id="KW-1185">Reference proteome</keyword>
<proteinExistence type="predicted"/>
<keyword evidence="3" id="KW-0064">Aspartyl protease</keyword>
<feature type="compositionally biased region" description="Acidic residues" evidence="5">
    <location>
        <begin position="426"/>
        <end position="437"/>
    </location>
</feature>
<dbReference type="PROSITE" id="PS50994">
    <property type="entry name" value="INTEGRASE"/>
    <property type="match status" value="1"/>
</dbReference>
<dbReference type="SUPFAM" id="SSF56672">
    <property type="entry name" value="DNA/RNA polymerases"/>
    <property type="match status" value="1"/>
</dbReference>
<dbReference type="InterPro" id="IPR036397">
    <property type="entry name" value="RNaseH_sf"/>
</dbReference>
<evidence type="ECO:0000313" key="8">
    <source>
        <dbReference type="Proteomes" id="UP001152484"/>
    </source>
</evidence>
<dbReference type="PANTHER" id="PTHR42648:SF32">
    <property type="entry name" value="RIBONUCLEASE H-LIKE DOMAIN, GAG-PRE-INTEGRASE DOMAIN PROTEIN-RELATED"/>
    <property type="match status" value="1"/>
</dbReference>
<evidence type="ECO:0000256" key="2">
    <source>
        <dbReference type="ARBA" id="ARBA00022723"/>
    </source>
</evidence>
<dbReference type="InterPro" id="IPR043502">
    <property type="entry name" value="DNA/RNA_pol_sf"/>
</dbReference>
<dbReference type="InterPro" id="IPR025724">
    <property type="entry name" value="GAG-pre-integrase_dom"/>
</dbReference>
<accession>A0A9P1E6R7</accession>
<gene>
    <name evidence="7" type="ORF">CEURO_LOCUS8418</name>
</gene>
<dbReference type="Pfam" id="PF13976">
    <property type="entry name" value="gag_pre-integrs"/>
    <property type="match status" value="1"/>
</dbReference>
<dbReference type="Proteomes" id="UP001152484">
    <property type="component" value="Unassembled WGS sequence"/>
</dbReference>
<sequence>MTGDKSCLTEFQKVKGPRVTFGGNDKDGQTKGRGKLIKNQIIIDDVSYVKGLKFNLLSASQFCDKGYTVEFSKEGCSVKHETTKEVVLTATRKKNIYVVDWSTAKDGICLIAKGDSKLSWEWHKKLSHLNFKTINKLARDHIVEGLPNLVYKKENLCSACQKGKQVKNSFRPIAGNLSTGPLNLIHMDLFGPVETPSVGGKRYTLVMVDDYSRFTWTIFLTKKNETLQKLPSLLKLLQNEQNQKVKAIRSDRGTEFVNKVIQDFCDQNGTMHQLSAARTPQQNGVAERRNRTLKEAARTMISKSGLPYRYWAEAINTACYTQNRSMIHKTHQKTPYELWKGRKPNISYFHAFGCKCYILNNGKDHLKVFQEKADEGTFLGYSSTSKAYRILNKRTLLVEESIHVKFDDLNSVESITENLEKANLEESPELDPPETDTPELLTNSAIPIHHQNPILQGKESDEESEEDQENPRQPLSEPDLTWLRDHPPNKVIGQIRSGVQTRSTSRREAMLACYISQMEPMTVEEALADSDWINAMQEELTQFEMNKVWELVSRPKHQNVIGTKWVFKNKADEDGNIVRNKARLVAKGYCQEEGIDFDETFAPVARLEAIRIFLAYAAYNNIKVYQMDVKSAFLNGDLEEEVYVEQPPGFVIPTQSSCVYKLKKALYGLKQAPRAWYDTLSLFLVNHGFTKGKVDKTLFQISVANHILLVQIYVDDIIFGSTNPEPCKKFSQVMQSQFEMSMMGELSYFLGLQVKQIPEGIFINQGKYTRDLIKKFGVEGKSSVKIPMNTSQGIGPDDEGKDVDATTYRGIIGSLLYLTASRPDISFSVGICARYQSKPKESHLSAAKRIIRYIKGNPNAGLWYPKGGNFELIGYSDSDFAGCRLDRKSTSGHCQLLGGRLVSWFSKKQNSISTSTTEAEYIAAGSCCAQLLWMKQQLKDYGIQAKEIKLLCDNTSAIAITQNPVLHSRTKHIEIRHHFIRDHVEKKHICMEHVPTEDQLADILTKPLPEARFNKLREELGMMDDLPRDA</sequence>
<dbReference type="PANTHER" id="PTHR42648">
    <property type="entry name" value="TRANSPOSASE, PUTATIVE-RELATED"/>
    <property type="match status" value="1"/>
</dbReference>
<dbReference type="GO" id="GO:0003676">
    <property type="term" value="F:nucleic acid binding"/>
    <property type="evidence" value="ECO:0007669"/>
    <property type="project" value="InterPro"/>
</dbReference>
<dbReference type="InterPro" id="IPR057670">
    <property type="entry name" value="SH3_retrovirus"/>
</dbReference>
<keyword evidence="4" id="KW-0378">Hydrolase</keyword>
<name>A0A9P1E6R7_CUSEU</name>
<dbReference type="GO" id="GO:0006508">
    <property type="term" value="P:proteolysis"/>
    <property type="evidence" value="ECO:0007669"/>
    <property type="project" value="UniProtKB-KW"/>
</dbReference>
<dbReference type="GO" id="GO:0046872">
    <property type="term" value="F:metal ion binding"/>
    <property type="evidence" value="ECO:0007669"/>
    <property type="project" value="UniProtKB-KW"/>
</dbReference>
<dbReference type="OrthoDB" id="1751476at2759"/>
<feature type="domain" description="Integrase catalytic" evidence="6">
    <location>
        <begin position="177"/>
        <end position="343"/>
    </location>
</feature>
<dbReference type="GO" id="GO:0004190">
    <property type="term" value="F:aspartic-type endopeptidase activity"/>
    <property type="evidence" value="ECO:0007669"/>
    <property type="project" value="UniProtKB-KW"/>
</dbReference>